<protein>
    <submittedName>
        <fullName evidence="4">Peptidase</fullName>
    </submittedName>
</protein>
<reference evidence="4 5" key="1">
    <citation type="submission" date="2018-02" db="EMBL/GenBank/DDBJ databases">
        <title>Comparative genomes isolates from brazilian mangrove.</title>
        <authorList>
            <person name="Araujo J.E."/>
            <person name="Taketani R.G."/>
            <person name="Silva M.C.P."/>
            <person name="Loureco M.V."/>
            <person name="Andreote F.D."/>
        </authorList>
    </citation>
    <scope>NUCLEOTIDE SEQUENCE [LARGE SCALE GENOMIC DNA]</scope>
    <source>
        <strain evidence="4 5">Hex-1 MGV</strain>
    </source>
</reference>
<feature type="domain" description="Peptidase S9 prolyl oligopeptidase catalytic" evidence="3">
    <location>
        <begin position="117"/>
        <end position="244"/>
    </location>
</feature>
<evidence type="ECO:0000313" key="4">
    <source>
        <dbReference type="EMBL" id="PQO37891.1"/>
    </source>
</evidence>
<dbReference type="PANTHER" id="PTHR22946">
    <property type="entry name" value="DIENELACTONE HYDROLASE DOMAIN-CONTAINING PROTEIN-RELATED"/>
    <property type="match status" value="1"/>
</dbReference>
<feature type="chain" id="PRO_5015679163" evidence="2">
    <location>
        <begin position="21"/>
        <end position="306"/>
    </location>
</feature>
<dbReference type="EMBL" id="PUHY01000005">
    <property type="protein sequence ID" value="PQO37891.1"/>
    <property type="molecule type" value="Genomic_DNA"/>
</dbReference>
<evidence type="ECO:0000256" key="1">
    <source>
        <dbReference type="ARBA" id="ARBA00022801"/>
    </source>
</evidence>
<comment type="caution">
    <text evidence="4">The sequence shown here is derived from an EMBL/GenBank/DDBJ whole genome shotgun (WGS) entry which is preliminary data.</text>
</comment>
<keyword evidence="2" id="KW-0732">Signal</keyword>
<keyword evidence="1" id="KW-0378">Hydrolase</keyword>
<dbReference type="PROSITE" id="PS51257">
    <property type="entry name" value="PROKAR_LIPOPROTEIN"/>
    <property type="match status" value="1"/>
</dbReference>
<dbReference type="GO" id="GO:0052689">
    <property type="term" value="F:carboxylic ester hydrolase activity"/>
    <property type="evidence" value="ECO:0007669"/>
    <property type="project" value="UniProtKB-ARBA"/>
</dbReference>
<proteinExistence type="predicted"/>
<sequence>MRTALLLVLLVAVGCNPVNPLRAPNSSSNNQQTLVEARDGFVTKIVETGEDYGPPDQPDGKLFELIKYKSPVGDLAAYITPDPGDGQKHPAIVWITGGDNNTIGDVWTPQDRDNDQSASAFRKAGMIMMFPSQRGGNDNPGQREGFYGEVDDILAATDYLANLPYVDPDQIYLGGHSTGGTLAMLVGECSDRYKAIFAFGPVAGVVQYGGEYMYCDLNDQKELELRSPLFWLHCVKSPMFVFEGANQGNWDGSIEVMAKENPNPLIQFWKVPGHDHFSVITPITESLAPQIMEGEIDVSQDMVDGF</sequence>
<evidence type="ECO:0000259" key="3">
    <source>
        <dbReference type="Pfam" id="PF00326"/>
    </source>
</evidence>
<name>A0A2S8G0V3_9BACT</name>
<dbReference type="Pfam" id="PF00326">
    <property type="entry name" value="Peptidase_S9"/>
    <property type="match status" value="1"/>
</dbReference>
<dbReference type="Gene3D" id="3.40.50.1820">
    <property type="entry name" value="alpha/beta hydrolase"/>
    <property type="match status" value="1"/>
</dbReference>
<organism evidence="4 5">
    <name type="scientific">Blastopirellula marina</name>
    <dbReference type="NCBI Taxonomy" id="124"/>
    <lineage>
        <taxon>Bacteria</taxon>
        <taxon>Pseudomonadati</taxon>
        <taxon>Planctomycetota</taxon>
        <taxon>Planctomycetia</taxon>
        <taxon>Pirellulales</taxon>
        <taxon>Pirellulaceae</taxon>
        <taxon>Blastopirellula</taxon>
    </lineage>
</organism>
<dbReference type="GO" id="GO:0006508">
    <property type="term" value="P:proteolysis"/>
    <property type="evidence" value="ECO:0007669"/>
    <property type="project" value="InterPro"/>
</dbReference>
<dbReference type="InterPro" id="IPR029058">
    <property type="entry name" value="AB_hydrolase_fold"/>
</dbReference>
<dbReference type="PANTHER" id="PTHR22946:SF9">
    <property type="entry name" value="POLYKETIDE TRANSFERASE AF380"/>
    <property type="match status" value="1"/>
</dbReference>
<feature type="signal peptide" evidence="2">
    <location>
        <begin position="1"/>
        <end position="20"/>
    </location>
</feature>
<dbReference type="Proteomes" id="UP000238322">
    <property type="component" value="Unassembled WGS sequence"/>
</dbReference>
<dbReference type="InterPro" id="IPR050261">
    <property type="entry name" value="FrsA_esterase"/>
</dbReference>
<dbReference type="InterPro" id="IPR001375">
    <property type="entry name" value="Peptidase_S9_cat"/>
</dbReference>
<evidence type="ECO:0000256" key="2">
    <source>
        <dbReference type="SAM" id="SignalP"/>
    </source>
</evidence>
<dbReference type="GO" id="GO:0008236">
    <property type="term" value="F:serine-type peptidase activity"/>
    <property type="evidence" value="ECO:0007669"/>
    <property type="project" value="InterPro"/>
</dbReference>
<accession>A0A2S8G0V3</accession>
<dbReference type="OrthoDB" id="9805123at2"/>
<gene>
    <name evidence="4" type="ORF">C5Y83_07215</name>
</gene>
<dbReference type="SUPFAM" id="SSF53474">
    <property type="entry name" value="alpha/beta-Hydrolases"/>
    <property type="match status" value="1"/>
</dbReference>
<dbReference type="AlphaFoldDB" id="A0A2S8G0V3"/>
<evidence type="ECO:0000313" key="5">
    <source>
        <dbReference type="Proteomes" id="UP000238322"/>
    </source>
</evidence>
<dbReference type="RefSeq" id="WP_105329140.1">
    <property type="nucleotide sequence ID" value="NZ_PUHY01000005.1"/>
</dbReference>